<dbReference type="EMBL" id="JAAALK010000283">
    <property type="protein sequence ID" value="KAG8071639.1"/>
    <property type="molecule type" value="Genomic_DNA"/>
</dbReference>
<comment type="caution">
    <text evidence="2">The sequence shown here is derived from an EMBL/GenBank/DDBJ whole genome shotgun (WGS) entry which is preliminary data.</text>
</comment>
<feature type="chain" id="PRO_5035178765" evidence="1">
    <location>
        <begin position="20"/>
        <end position="100"/>
    </location>
</feature>
<dbReference type="Proteomes" id="UP000729402">
    <property type="component" value="Unassembled WGS sequence"/>
</dbReference>
<keyword evidence="1" id="KW-0732">Signal</keyword>
<feature type="signal peptide" evidence="1">
    <location>
        <begin position="1"/>
        <end position="19"/>
    </location>
</feature>
<protein>
    <submittedName>
        <fullName evidence="2">Uncharacterized protein</fullName>
    </submittedName>
</protein>
<organism evidence="2 3">
    <name type="scientific">Zizania palustris</name>
    <name type="common">Northern wild rice</name>
    <dbReference type="NCBI Taxonomy" id="103762"/>
    <lineage>
        <taxon>Eukaryota</taxon>
        <taxon>Viridiplantae</taxon>
        <taxon>Streptophyta</taxon>
        <taxon>Embryophyta</taxon>
        <taxon>Tracheophyta</taxon>
        <taxon>Spermatophyta</taxon>
        <taxon>Magnoliopsida</taxon>
        <taxon>Liliopsida</taxon>
        <taxon>Poales</taxon>
        <taxon>Poaceae</taxon>
        <taxon>BOP clade</taxon>
        <taxon>Oryzoideae</taxon>
        <taxon>Oryzeae</taxon>
        <taxon>Zizaniinae</taxon>
        <taxon>Zizania</taxon>
    </lineage>
</organism>
<gene>
    <name evidence="2" type="ORF">GUJ93_ZPchr0006g44330</name>
</gene>
<sequence length="100" mass="11474">MISRMIATIFSLSLSPLSSFHLSIHIKQTIVVSTSAVSGLPLEQETSRILWGREGSESLQREKETSKEREKEEAFYFEGNVVWLEVHNPLPCLLMRFDHL</sequence>
<keyword evidence="3" id="KW-1185">Reference proteome</keyword>
<name>A0A8J5SRJ7_ZIZPA</name>
<evidence type="ECO:0000313" key="3">
    <source>
        <dbReference type="Proteomes" id="UP000729402"/>
    </source>
</evidence>
<proteinExistence type="predicted"/>
<accession>A0A8J5SRJ7</accession>
<dbReference type="AlphaFoldDB" id="A0A8J5SRJ7"/>
<evidence type="ECO:0000313" key="2">
    <source>
        <dbReference type="EMBL" id="KAG8071639.1"/>
    </source>
</evidence>
<reference evidence="2" key="1">
    <citation type="journal article" date="2021" name="bioRxiv">
        <title>Whole Genome Assembly and Annotation of Northern Wild Rice, Zizania palustris L., Supports a Whole Genome Duplication in the Zizania Genus.</title>
        <authorList>
            <person name="Haas M."/>
            <person name="Kono T."/>
            <person name="Macchietto M."/>
            <person name="Millas R."/>
            <person name="McGilp L."/>
            <person name="Shao M."/>
            <person name="Duquette J."/>
            <person name="Hirsch C.N."/>
            <person name="Kimball J."/>
        </authorList>
    </citation>
    <scope>NUCLEOTIDE SEQUENCE</scope>
    <source>
        <tissue evidence="2">Fresh leaf tissue</tissue>
    </source>
</reference>
<reference evidence="2" key="2">
    <citation type="submission" date="2021-02" db="EMBL/GenBank/DDBJ databases">
        <authorList>
            <person name="Kimball J.A."/>
            <person name="Haas M.W."/>
            <person name="Macchietto M."/>
            <person name="Kono T."/>
            <person name="Duquette J."/>
            <person name="Shao M."/>
        </authorList>
    </citation>
    <scope>NUCLEOTIDE SEQUENCE</scope>
    <source>
        <tissue evidence="2">Fresh leaf tissue</tissue>
    </source>
</reference>
<evidence type="ECO:0000256" key="1">
    <source>
        <dbReference type="SAM" id="SignalP"/>
    </source>
</evidence>